<feature type="transmembrane region" description="Helical" evidence="1">
    <location>
        <begin position="100"/>
        <end position="117"/>
    </location>
</feature>
<sequence>MAMAQVLSLQVSTPAPPHHHRATSSLTRPALLTAPSPTAEKSFRSLQHKLQCNGRFFCLFSDNRKQYLWPFLLAKIGFPFLLYFLPLWTGVARCFLYPELKFFASCILFVALDFLALRGVEAIGRVNWGIISESPLSIYHLCCAASYKQDEARKALESALGGKKTEFEKWDKEIKRREEAGGGDNSGGGGWFNWRRWFGVSDDGHFWQEAQQATLAILGIIVMYLIVTKGDVMLAVIFNPLLFTLRGARNGFTFVTSQIMRKVYPASQDSVGTISPEEVPSRVSAKETVARKWGSD</sequence>
<dbReference type="PANTHER" id="PTHR36393:SF1">
    <property type="entry name" value="SULFATE ADENYLYLTRANSFERASE SUBUNIT"/>
    <property type="match status" value="1"/>
</dbReference>
<organism evidence="2 3">
    <name type="scientific">Solanum verrucosum</name>
    <dbReference type="NCBI Taxonomy" id="315347"/>
    <lineage>
        <taxon>Eukaryota</taxon>
        <taxon>Viridiplantae</taxon>
        <taxon>Streptophyta</taxon>
        <taxon>Embryophyta</taxon>
        <taxon>Tracheophyta</taxon>
        <taxon>Spermatophyta</taxon>
        <taxon>Magnoliopsida</taxon>
        <taxon>eudicotyledons</taxon>
        <taxon>Gunneridae</taxon>
        <taxon>Pentapetalae</taxon>
        <taxon>asterids</taxon>
        <taxon>lamiids</taxon>
        <taxon>Solanales</taxon>
        <taxon>Solanaceae</taxon>
        <taxon>Solanoideae</taxon>
        <taxon>Solaneae</taxon>
        <taxon>Solanum</taxon>
    </lineage>
</organism>
<gene>
    <name evidence="2" type="ORF">MTR67_046414</name>
</gene>
<keyword evidence="1" id="KW-0472">Membrane</keyword>
<dbReference type="EMBL" id="CP133622">
    <property type="protein sequence ID" value="WMV53029.1"/>
    <property type="molecule type" value="Genomic_DNA"/>
</dbReference>
<protein>
    <submittedName>
        <fullName evidence="2">Uncharacterized protein</fullName>
    </submittedName>
</protein>
<evidence type="ECO:0000313" key="2">
    <source>
        <dbReference type="EMBL" id="WMV53029.1"/>
    </source>
</evidence>
<feature type="transmembrane region" description="Helical" evidence="1">
    <location>
        <begin position="67"/>
        <end position="88"/>
    </location>
</feature>
<name>A0AAF0ZXX7_SOLVR</name>
<dbReference type="AlphaFoldDB" id="A0AAF0ZXX7"/>
<feature type="transmembrane region" description="Helical" evidence="1">
    <location>
        <begin position="215"/>
        <end position="238"/>
    </location>
</feature>
<accession>A0AAF0ZXX7</accession>
<evidence type="ECO:0000313" key="3">
    <source>
        <dbReference type="Proteomes" id="UP001234989"/>
    </source>
</evidence>
<keyword evidence="1" id="KW-0812">Transmembrane</keyword>
<keyword evidence="3" id="KW-1185">Reference proteome</keyword>
<proteinExistence type="predicted"/>
<evidence type="ECO:0000256" key="1">
    <source>
        <dbReference type="SAM" id="Phobius"/>
    </source>
</evidence>
<dbReference type="Proteomes" id="UP001234989">
    <property type="component" value="Chromosome 11"/>
</dbReference>
<keyword evidence="1" id="KW-1133">Transmembrane helix</keyword>
<reference evidence="2" key="1">
    <citation type="submission" date="2023-08" db="EMBL/GenBank/DDBJ databases">
        <title>A de novo genome assembly of Solanum verrucosum Schlechtendal, a Mexican diploid species geographically isolated from the other diploid A-genome species in potato relatives.</title>
        <authorList>
            <person name="Hosaka K."/>
        </authorList>
    </citation>
    <scope>NUCLEOTIDE SEQUENCE</scope>
    <source>
        <tissue evidence="2">Young leaves</tissue>
    </source>
</reference>
<dbReference type="PANTHER" id="PTHR36393">
    <property type="entry name" value="SULFATE ADENYLYLTRANSFERASE SUBUNIT"/>
    <property type="match status" value="1"/>
</dbReference>